<evidence type="ECO:0000313" key="4">
    <source>
        <dbReference type="EMBL" id="CAE4627345.1"/>
    </source>
</evidence>
<evidence type="ECO:0000256" key="1">
    <source>
        <dbReference type="SAM" id="MobiDB-lite"/>
    </source>
</evidence>
<sequence length="90" mass="9850">MLRRSLIVMSKQGPVRTTVRDPRKKKAVSSALVANQKEQVRSEVQTHQHPKPLPFEPNQQNQESLGLGSYVLAGGGMALGFMFVGMLFGG</sequence>
<keyword evidence="2" id="KW-0472">Membrane</keyword>
<accession>A0A6U3RHP8</accession>
<dbReference type="AlphaFoldDB" id="A0A6U3RHP8"/>
<proteinExistence type="predicted"/>
<feature type="transmembrane region" description="Helical" evidence="2">
    <location>
        <begin position="67"/>
        <end position="88"/>
    </location>
</feature>
<keyword evidence="2" id="KW-1133">Transmembrane helix</keyword>
<feature type="region of interest" description="Disordered" evidence="1">
    <location>
        <begin position="12"/>
        <end position="61"/>
    </location>
</feature>
<keyword evidence="2" id="KW-0812">Transmembrane</keyword>
<dbReference type="EMBL" id="HBGN01016531">
    <property type="protein sequence ID" value="CAD9329204.1"/>
    <property type="molecule type" value="Transcribed_RNA"/>
</dbReference>
<protein>
    <submittedName>
        <fullName evidence="3">Uncharacterized protein</fullName>
    </submittedName>
</protein>
<evidence type="ECO:0000256" key="2">
    <source>
        <dbReference type="SAM" id="Phobius"/>
    </source>
</evidence>
<name>A0A6U3RHP8_9STRA</name>
<dbReference type="EMBL" id="HBNS01032519">
    <property type="protein sequence ID" value="CAE4627345.1"/>
    <property type="molecule type" value="Transcribed_RNA"/>
</dbReference>
<evidence type="ECO:0000313" key="3">
    <source>
        <dbReference type="EMBL" id="CAD9329204.1"/>
    </source>
</evidence>
<reference evidence="3" key="1">
    <citation type="submission" date="2021-01" db="EMBL/GenBank/DDBJ databases">
        <authorList>
            <person name="Corre E."/>
            <person name="Pelletier E."/>
            <person name="Niang G."/>
            <person name="Scheremetjew M."/>
            <person name="Finn R."/>
            <person name="Kale V."/>
            <person name="Holt S."/>
            <person name="Cochrane G."/>
            <person name="Meng A."/>
            <person name="Brown T."/>
            <person name="Cohen L."/>
        </authorList>
    </citation>
    <scope>NUCLEOTIDE SEQUENCE</scope>
    <source>
        <strain evidence="4">GSO104</strain>
        <strain evidence="3">Pop2</strain>
    </source>
</reference>
<gene>
    <name evidence="4" type="ORF">DBRI00130_LOCUS25478</name>
    <name evidence="3" type="ORF">DBRI1063_LOCUS10640</name>
</gene>
<organism evidence="3">
    <name type="scientific">Ditylum brightwellii</name>
    <dbReference type="NCBI Taxonomy" id="49249"/>
    <lineage>
        <taxon>Eukaryota</taxon>
        <taxon>Sar</taxon>
        <taxon>Stramenopiles</taxon>
        <taxon>Ochrophyta</taxon>
        <taxon>Bacillariophyta</taxon>
        <taxon>Mediophyceae</taxon>
        <taxon>Lithodesmiophycidae</taxon>
        <taxon>Lithodesmiales</taxon>
        <taxon>Lithodesmiaceae</taxon>
        <taxon>Ditylum</taxon>
    </lineage>
</organism>